<feature type="region of interest" description="Disordered" evidence="1">
    <location>
        <begin position="1"/>
        <end position="20"/>
    </location>
</feature>
<dbReference type="InterPro" id="IPR036388">
    <property type="entry name" value="WH-like_DNA-bd_sf"/>
</dbReference>
<keyword evidence="3" id="KW-1185">Reference proteome</keyword>
<organism evidence="2 3">
    <name type="scientific">Baekduia soli</name>
    <dbReference type="NCBI Taxonomy" id="496014"/>
    <lineage>
        <taxon>Bacteria</taxon>
        <taxon>Bacillati</taxon>
        <taxon>Actinomycetota</taxon>
        <taxon>Thermoleophilia</taxon>
        <taxon>Solirubrobacterales</taxon>
        <taxon>Baekduiaceae</taxon>
        <taxon>Baekduia</taxon>
    </lineage>
</organism>
<evidence type="ECO:0000313" key="3">
    <source>
        <dbReference type="Proteomes" id="UP000321805"/>
    </source>
</evidence>
<dbReference type="GO" id="GO:0006355">
    <property type="term" value="P:regulation of DNA-templated transcription"/>
    <property type="evidence" value="ECO:0007669"/>
    <property type="project" value="InterPro"/>
</dbReference>
<gene>
    <name evidence="2" type="ORF">FSW04_05350</name>
</gene>
<name>A0A5B8U287_9ACTN</name>
<proteinExistence type="predicted"/>
<dbReference type="InterPro" id="IPR016032">
    <property type="entry name" value="Sig_transdc_resp-reg_C-effctor"/>
</dbReference>
<dbReference type="KEGG" id="bsol:FSW04_05350"/>
<protein>
    <recommendedName>
        <fullName evidence="4">Helix-turn-helix transcriptional regulator</fullName>
    </recommendedName>
</protein>
<dbReference type="EMBL" id="CP042430">
    <property type="protein sequence ID" value="QEC47068.1"/>
    <property type="molecule type" value="Genomic_DNA"/>
</dbReference>
<dbReference type="Gene3D" id="1.10.10.10">
    <property type="entry name" value="Winged helix-like DNA-binding domain superfamily/Winged helix DNA-binding domain"/>
    <property type="match status" value="1"/>
</dbReference>
<dbReference type="SUPFAM" id="SSF46894">
    <property type="entry name" value="C-terminal effector domain of the bipartite response regulators"/>
    <property type="match status" value="1"/>
</dbReference>
<dbReference type="OrthoDB" id="8482304at2"/>
<evidence type="ECO:0008006" key="4">
    <source>
        <dbReference type="Google" id="ProtNLM"/>
    </source>
</evidence>
<dbReference type="GO" id="GO:0003677">
    <property type="term" value="F:DNA binding"/>
    <property type="evidence" value="ECO:0007669"/>
    <property type="project" value="InterPro"/>
</dbReference>
<evidence type="ECO:0000256" key="1">
    <source>
        <dbReference type="SAM" id="MobiDB-lite"/>
    </source>
</evidence>
<evidence type="ECO:0000313" key="2">
    <source>
        <dbReference type="EMBL" id="QEC47068.1"/>
    </source>
</evidence>
<feature type="region of interest" description="Disordered" evidence="1">
    <location>
        <begin position="51"/>
        <end position="92"/>
    </location>
</feature>
<accession>A0A5B8U287</accession>
<reference evidence="2 3" key="1">
    <citation type="journal article" date="2018" name="J. Microbiol.">
        <title>Baekduia soli gen. nov., sp. nov., a novel bacterium isolated from the soil of Baekdu Mountain and proposal of a novel family name, Baekduiaceae fam. nov.</title>
        <authorList>
            <person name="An D.S."/>
            <person name="Siddiqi M.Z."/>
            <person name="Kim K.H."/>
            <person name="Yu H.S."/>
            <person name="Im W.T."/>
        </authorList>
    </citation>
    <scope>NUCLEOTIDE SEQUENCE [LARGE SCALE GENOMIC DNA]</scope>
    <source>
        <strain evidence="2 3">BR7-21</strain>
    </source>
</reference>
<dbReference type="Proteomes" id="UP000321805">
    <property type="component" value="Chromosome"/>
</dbReference>
<dbReference type="AlphaFoldDB" id="A0A5B8U287"/>
<sequence>MLLRGATTAQVAERPAISPHTVSEHAEAIYDKTGARTRGEVAATVFFGEHLARNPGPRGRGRRRLRPPQPGQQLPRGDAARSPPGSGRLVDDRDRELEVGQAVGQVDMEPALDRVRGLRDDDLVDGLVEHHRVDDVHRVVADGDGRDHRAAGGGLDVGQRRVQRLLGRRGLVAALGVHRVPLGRRRVGHDHPELRGAAAGTGAHRVQQGRVGGAAVGEDQDARGLLAHAGRASGSGGDSSTRVTVRYSTSARIVPRKM</sequence>